<keyword evidence="5" id="KW-1185">Reference proteome</keyword>
<sequence length="321" mass="32901" precursor="true">MTRSRLALVTGLVLSAAGISPPSQARAGLLTSYNLVTTGDMEMNSHVNYNTFVGGNLTANGAVFSDHSFSGTTGLTVVGSISGSNIQVNGGKDLVVSSFGQGSDLVLMNGGDKVLGSGLPALASSIATQMADASAAFKSLSAGASNTVVLTNNGQLTFTVGEIDTLGRAVFSVDGSIFSNNAYQNGYSIAGSYADATSIILNVSGTTILHNHGQFNGEWNTQGVLAKTLWNFSDATSIDLHKNFSGAILAPRAHLTKGSTSTDGSIFVKSLLSKGETHSPYYSGFDPTSSIQAVPEPSTLVLAGIGALGFGGYALARRRRG</sequence>
<reference evidence="4 5" key="1">
    <citation type="submission" date="2019-02" db="EMBL/GenBank/DDBJ databases">
        <title>Deep-cultivation of Planctomycetes and their phenomic and genomic characterization uncovers novel biology.</title>
        <authorList>
            <person name="Wiegand S."/>
            <person name="Jogler M."/>
            <person name="Boedeker C."/>
            <person name="Pinto D."/>
            <person name="Vollmers J."/>
            <person name="Rivas-Marin E."/>
            <person name="Kohn T."/>
            <person name="Peeters S.H."/>
            <person name="Heuer A."/>
            <person name="Rast P."/>
            <person name="Oberbeckmann S."/>
            <person name="Bunk B."/>
            <person name="Jeske O."/>
            <person name="Meyerdierks A."/>
            <person name="Storesund J.E."/>
            <person name="Kallscheuer N."/>
            <person name="Luecker S."/>
            <person name="Lage O.M."/>
            <person name="Pohl T."/>
            <person name="Merkel B.J."/>
            <person name="Hornburger P."/>
            <person name="Mueller R.-W."/>
            <person name="Bruemmer F."/>
            <person name="Labrenz M."/>
            <person name="Spormann A.M."/>
            <person name="Op den Camp H."/>
            <person name="Overmann J."/>
            <person name="Amann R."/>
            <person name="Jetten M.S.M."/>
            <person name="Mascher T."/>
            <person name="Medema M.H."/>
            <person name="Devos D.P."/>
            <person name="Kaster A.-K."/>
            <person name="Ovreas L."/>
            <person name="Rohde M."/>
            <person name="Galperin M.Y."/>
            <person name="Jogler C."/>
        </authorList>
    </citation>
    <scope>NUCLEOTIDE SEQUENCE [LARGE SCALE GENOMIC DNA]</scope>
    <source>
        <strain evidence="4 5">ElP</strain>
    </source>
</reference>
<gene>
    <name evidence="4" type="ORF">ElP_44350</name>
</gene>
<protein>
    <submittedName>
        <fullName evidence="4">PEP-CTERM motif protein</fullName>
    </submittedName>
</protein>
<dbReference type="KEGG" id="tpla:ElP_44350"/>
<dbReference type="InterPro" id="IPR013424">
    <property type="entry name" value="Ice-binding_C"/>
</dbReference>
<dbReference type="NCBIfam" id="TIGR04215">
    <property type="entry name" value="choice_anch_A"/>
    <property type="match status" value="1"/>
</dbReference>
<proteinExistence type="predicted"/>
<dbReference type="Pfam" id="PF20597">
    <property type="entry name" value="pAdhesive_15"/>
    <property type="match status" value="1"/>
</dbReference>
<feature type="domain" description="Ice-binding protein C-terminal" evidence="2">
    <location>
        <begin position="293"/>
        <end position="318"/>
    </location>
</feature>
<feature type="chain" id="PRO_5021701867" evidence="1">
    <location>
        <begin position="26"/>
        <end position="321"/>
    </location>
</feature>
<evidence type="ECO:0000259" key="3">
    <source>
        <dbReference type="Pfam" id="PF20597"/>
    </source>
</evidence>
<organism evidence="4 5">
    <name type="scientific">Tautonia plasticadhaerens</name>
    <dbReference type="NCBI Taxonomy" id="2527974"/>
    <lineage>
        <taxon>Bacteria</taxon>
        <taxon>Pseudomonadati</taxon>
        <taxon>Planctomycetota</taxon>
        <taxon>Planctomycetia</taxon>
        <taxon>Isosphaerales</taxon>
        <taxon>Isosphaeraceae</taxon>
        <taxon>Tautonia</taxon>
    </lineage>
</organism>
<evidence type="ECO:0000313" key="4">
    <source>
        <dbReference type="EMBL" id="QDV36509.1"/>
    </source>
</evidence>
<name>A0A518H6L5_9BACT</name>
<evidence type="ECO:0000256" key="1">
    <source>
        <dbReference type="SAM" id="SignalP"/>
    </source>
</evidence>
<dbReference type="NCBIfam" id="TIGR02595">
    <property type="entry name" value="PEP_CTERM"/>
    <property type="match status" value="1"/>
</dbReference>
<dbReference type="EMBL" id="CP036426">
    <property type="protein sequence ID" value="QDV36509.1"/>
    <property type="molecule type" value="Genomic_DNA"/>
</dbReference>
<dbReference type="Proteomes" id="UP000317835">
    <property type="component" value="Chromosome"/>
</dbReference>
<evidence type="ECO:0000259" key="2">
    <source>
        <dbReference type="Pfam" id="PF07589"/>
    </source>
</evidence>
<feature type="domain" description="Choice-of-anchor A" evidence="3">
    <location>
        <begin position="28"/>
        <end position="278"/>
    </location>
</feature>
<dbReference type="InterPro" id="IPR026588">
    <property type="entry name" value="Choice_anch_A"/>
</dbReference>
<evidence type="ECO:0000313" key="5">
    <source>
        <dbReference type="Proteomes" id="UP000317835"/>
    </source>
</evidence>
<dbReference type="RefSeq" id="WP_197446267.1">
    <property type="nucleotide sequence ID" value="NZ_CP036426.1"/>
</dbReference>
<accession>A0A518H6L5</accession>
<keyword evidence="1" id="KW-0732">Signal</keyword>
<dbReference type="Pfam" id="PF07589">
    <property type="entry name" value="PEP-CTERM"/>
    <property type="match status" value="1"/>
</dbReference>
<feature type="signal peptide" evidence="1">
    <location>
        <begin position="1"/>
        <end position="25"/>
    </location>
</feature>
<dbReference type="AlphaFoldDB" id="A0A518H6L5"/>